<comment type="subcellular location">
    <subcellularLocation>
        <location evidence="1">Membrane</location>
        <topology evidence="1">Single-pass membrane protein</topology>
    </subcellularLocation>
</comment>
<feature type="region of interest" description="Disordered" evidence="5">
    <location>
        <begin position="400"/>
        <end position="420"/>
    </location>
</feature>
<dbReference type="STRING" id="478820.A0A196SDH8"/>
<keyword evidence="8" id="KW-1185">Reference proteome</keyword>
<protein>
    <submittedName>
        <fullName evidence="7">Protein disulfide-isomerase</fullName>
    </submittedName>
</protein>
<evidence type="ECO:0000313" key="8">
    <source>
        <dbReference type="Proteomes" id="UP000078348"/>
    </source>
</evidence>
<keyword evidence="7" id="KW-0413">Isomerase</keyword>
<dbReference type="GO" id="GO:0016020">
    <property type="term" value="C:membrane"/>
    <property type="evidence" value="ECO:0007669"/>
    <property type="project" value="UniProtKB-SubCell"/>
</dbReference>
<accession>A0A196SDH8</accession>
<evidence type="ECO:0000256" key="5">
    <source>
        <dbReference type="SAM" id="MobiDB-lite"/>
    </source>
</evidence>
<keyword evidence="3 6" id="KW-1133">Transmembrane helix</keyword>
<dbReference type="GO" id="GO:0016853">
    <property type="term" value="F:isomerase activity"/>
    <property type="evidence" value="ECO:0007669"/>
    <property type="project" value="UniProtKB-KW"/>
</dbReference>
<comment type="caution">
    <text evidence="7">The sequence shown here is derived from an EMBL/GenBank/DDBJ whole genome shotgun (WGS) entry which is preliminary data.</text>
</comment>
<evidence type="ECO:0000256" key="3">
    <source>
        <dbReference type="ARBA" id="ARBA00022989"/>
    </source>
</evidence>
<evidence type="ECO:0000256" key="4">
    <source>
        <dbReference type="ARBA" id="ARBA00023136"/>
    </source>
</evidence>
<feature type="compositionally biased region" description="Basic and acidic residues" evidence="5">
    <location>
        <begin position="405"/>
        <end position="414"/>
    </location>
</feature>
<evidence type="ECO:0000313" key="7">
    <source>
        <dbReference type="EMBL" id="OAO14187.1"/>
    </source>
</evidence>
<name>A0A196SDH8_BLAHN</name>
<sequence length="420" mass="48790">MRRILFNLLSILLIYRIYGFSFSDSYVRILRNETFDNTVRDGKWVVFFQNTPFSNRNEMNINVDYLAAKYNGEIGIGYVDCSADSALCERMSVRTVPWIKYVVANGIHDFYGRQSLRSLVDMCDALNVESITYFDSKEGYDQLVHSSDVVFICAYDDSERSKRLITEFRNISDSLLLYTVFGATNSLFHVFPPIQLPFVIRIEDGVDPMYYQGDLHGEEALSDWIRQRTLPLLPEYRGKAFSDIVQSGKQTFLLAVNSAFLLDPHRMAEIKQILRSLPVRYKKRIAYAYLDGEEWGEYLTQFGVRAEDVPCGVVWNERTGIYYPQVKIERDAISAYLEAIMNDRMQPVLASSVRFYYSQFVTSFMKLPFITRFFLSISFVFALAAMTLKVIFFYMPPEKSAPPVAKREETPREGLRRRRK</sequence>
<feature type="transmembrane region" description="Helical" evidence="6">
    <location>
        <begin position="373"/>
        <end position="394"/>
    </location>
</feature>
<dbReference type="AlphaFoldDB" id="A0A196SDH8"/>
<organism evidence="7 8">
    <name type="scientific">Blastocystis sp. subtype 1 (strain ATCC 50177 / NandII)</name>
    <dbReference type="NCBI Taxonomy" id="478820"/>
    <lineage>
        <taxon>Eukaryota</taxon>
        <taxon>Sar</taxon>
        <taxon>Stramenopiles</taxon>
        <taxon>Bigyra</taxon>
        <taxon>Opalozoa</taxon>
        <taxon>Opalinata</taxon>
        <taxon>Blastocystidae</taxon>
        <taxon>Blastocystis</taxon>
    </lineage>
</organism>
<dbReference type="PANTHER" id="PTHR46426:SF1">
    <property type="entry name" value="PROTEIN DISULFIDE-ISOMERASE TMX3"/>
    <property type="match status" value="1"/>
</dbReference>
<evidence type="ECO:0000256" key="2">
    <source>
        <dbReference type="ARBA" id="ARBA00022692"/>
    </source>
</evidence>
<evidence type="ECO:0000256" key="1">
    <source>
        <dbReference type="ARBA" id="ARBA00004167"/>
    </source>
</evidence>
<keyword evidence="2 6" id="KW-0812">Transmembrane</keyword>
<dbReference type="Proteomes" id="UP000078348">
    <property type="component" value="Unassembled WGS sequence"/>
</dbReference>
<dbReference type="PANTHER" id="PTHR46426">
    <property type="entry name" value="PROTEIN DISULFIDE-ISOMERASE TMX3"/>
    <property type="match status" value="1"/>
</dbReference>
<dbReference type="Pfam" id="PF13848">
    <property type="entry name" value="Thioredoxin_6"/>
    <property type="match status" value="1"/>
</dbReference>
<gene>
    <name evidence="7" type="ORF">AV274_4110</name>
</gene>
<dbReference type="GO" id="GO:0005783">
    <property type="term" value="C:endoplasmic reticulum"/>
    <property type="evidence" value="ECO:0007669"/>
    <property type="project" value="TreeGrafter"/>
</dbReference>
<dbReference type="InterPro" id="IPR036249">
    <property type="entry name" value="Thioredoxin-like_sf"/>
</dbReference>
<dbReference type="Gene3D" id="3.40.30.10">
    <property type="entry name" value="Glutaredoxin"/>
    <property type="match status" value="2"/>
</dbReference>
<dbReference type="EMBL" id="LXWW01000281">
    <property type="protein sequence ID" value="OAO14187.1"/>
    <property type="molecule type" value="Genomic_DNA"/>
</dbReference>
<dbReference type="OrthoDB" id="427280at2759"/>
<dbReference type="InterPro" id="IPR052250">
    <property type="entry name" value="PDI_TMX3"/>
</dbReference>
<dbReference type="SUPFAM" id="SSF52833">
    <property type="entry name" value="Thioredoxin-like"/>
    <property type="match status" value="3"/>
</dbReference>
<keyword evidence="4 6" id="KW-0472">Membrane</keyword>
<proteinExistence type="predicted"/>
<evidence type="ECO:0000256" key="6">
    <source>
        <dbReference type="SAM" id="Phobius"/>
    </source>
</evidence>
<reference evidence="7 8" key="1">
    <citation type="submission" date="2016-05" db="EMBL/GenBank/DDBJ databases">
        <title>Nuclear genome of Blastocystis sp. subtype 1 NandII.</title>
        <authorList>
            <person name="Gentekaki E."/>
            <person name="Curtis B."/>
            <person name="Stairs C."/>
            <person name="Eme L."/>
            <person name="Herman E."/>
            <person name="Klimes V."/>
            <person name="Arias M.C."/>
            <person name="Elias M."/>
            <person name="Hilliou F."/>
            <person name="Klute M."/>
            <person name="Malik S.-B."/>
            <person name="Pightling A."/>
            <person name="Rachubinski R."/>
            <person name="Salas D."/>
            <person name="Schlacht A."/>
            <person name="Suga H."/>
            <person name="Archibald J."/>
            <person name="Ball S.G."/>
            <person name="Clark G."/>
            <person name="Dacks J."/>
            <person name="Van Der Giezen M."/>
            <person name="Tsaousis A."/>
            <person name="Roger A."/>
        </authorList>
    </citation>
    <scope>NUCLEOTIDE SEQUENCE [LARGE SCALE GENOMIC DNA]</scope>
    <source>
        <strain evidence="8">ATCC 50177 / NandII</strain>
    </source>
</reference>